<feature type="chain" id="PRO_5046565708" evidence="5">
    <location>
        <begin position="20"/>
        <end position="171"/>
    </location>
</feature>
<evidence type="ECO:0000313" key="6">
    <source>
        <dbReference type="EMBL" id="WAR02879.1"/>
    </source>
</evidence>
<dbReference type="EMBL" id="CP111015">
    <property type="protein sequence ID" value="WAR02879.1"/>
    <property type="molecule type" value="Genomic_DNA"/>
</dbReference>
<evidence type="ECO:0000256" key="1">
    <source>
        <dbReference type="ARBA" id="ARBA00004613"/>
    </source>
</evidence>
<protein>
    <submittedName>
        <fullName evidence="6">DERM-like protein</fullName>
    </submittedName>
</protein>
<accession>A0ABY7E118</accession>
<feature type="signal peptide" evidence="5">
    <location>
        <begin position="1"/>
        <end position="19"/>
    </location>
</feature>
<evidence type="ECO:0000256" key="5">
    <source>
        <dbReference type="SAM" id="SignalP"/>
    </source>
</evidence>
<evidence type="ECO:0000256" key="2">
    <source>
        <dbReference type="ARBA" id="ARBA00008712"/>
    </source>
</evidence>
<evidence type="ECO:0000256" key="4">
    <source>
        <dbReference type="ARBA" id="ARBA00023157"/>
    </source>
</evidence>
<dbReference type="InterPro" id="IPR026645">
    <property type="entry name" value="Dermatopontin"/>
</dbReference>
<feature type="non-terminal residue" evidence="6">
    <location>
        <position position="1"/>
    </location>
</feature>
<dbReference type="Proteomes" id="UP001164746">
    <property type="component" value="Chromosome 4"/>
</dbReference>
<proteinExistence type="inferred from homology"/>
<dbReference type="PANTHER" id="PTHR15040">
    <property type="entry name" value="DERMATOPONTIN-RELATED"/>
    <property type="match status" value="1"/>
</dbReference>
<evidence type="ECO:0000256" key="3">
    <source>
        <dbReference type="ARBA" id="ARBA00022525"/>
    </source>
</evidence>
<keyword evidence="4" id="KW-1015">Disulfide bond</keyword>
<comment type="subcellular location">
    <subcellularLocation>
        <location evidence="1">Secreted</location>
    </subcellularLocation>
</comment>
<keyword evidence="7" id="KW-1185">Reference proteome</keyword>
<dbReference type="PANTHER" id="PTHR15040:SF1">
    <property type="entry name" value="DERMATOPONTIN-LIKE ISOFORM X1"/>
    <property type="match status" value="1"/>
</dbReference>
<name>A0ABY7E118_MYAAR</name>
<evidence type="ECO:0000313" key="7">
    <source>
        <dbReference type="Proteomes" id="UP001164746"/>
    </source>
</evidence>
<keyword evidence="3" id="KW-0964">Secreted</keyword>
<sequence length="171" mass="19720">MFVLFSLVLILGSCRHAAAYVNALDAEFSFSCGTSEQTISHVESVHDNHAEDRQFDFSCRDVMAEMDGTKAACYWTGYANVFDQPENFQCPGNQYVNGMGSQHNNHYEDRIWKFRCCSLPDVNCIIVIQIFCNVLDTSKIRDILNQTYLVCVILLYKWQNNQQRNQITHRT</sequence>
<organism evidence="6 7">
    <name type="scientific">Mya arenaria</name>
    <name type="common">Soft-shell clam</name>
    <dbReference type="NCBI Taxonomy" id="6604"/>
    <lineage>
        <taxon>Eukaryota</taxon>
        <taxon>Metazoa</taxon>
        <taxon>Spiralia</taxon>
        <taxon>Lophotrochozoa</taxon>
        <taxon>Mollusca</taxon>
        <taxon>Bivalvia</taxon>
        <taxon>Autobranchia</taxon>
        <taxon>Heteroconchia</taxon>
        <taxon>Euheterodonta</taxon>
        <taxon>Imparidentia</taxon>
        <taxon>Neoheterodontei</taxon>
        <taxon>Myida</taxon>
        <taxon>Myoidea</taxon>
        <taxon>Myidae</taxon>
        <taxon>Mya</taxon>
    </lineage>
</organism>
<reference evidence="6" key="1">
    <citation type="submission" date="2022-11" db="EMBL/GenBank/DDBJ databases">
        <title>Centuries of genome instability and evolution in soft-shell clam transmissible cancer (bioRxiv).</title>
        <authorList>
            <person name="Hart S.F.M."/>
            <person name="Yonemitsu M.A."/>
            <person name="Giersch R.M."/>
            <person name="Beal B.F."/>
            <person name="Arriagada G."/>
            <person name="Davis B.W."/>
            <person name="Ostrander E.A."/>
            <person name="Goff S.P."/>
            <person name="Metzger M.J."/>
        </authorList>
    </citation>
    <scope>NUCLEOTIDE SEQUENCE</scope>
    <source>
        <strain evidence="6">MELC-2E11</strain>
        <tissue evidence="6">Siphon/mantle</tissue>
    </source>
</reference>
<comment type="similarity">
    <text evidence="2">Belongs to the dermatopontin family.</text>
</comment>
<keyword evidence="5" id="KW-0732">Signal</keyword>
<gene>
    <name evidence="6" type="ORF">MAR_009437</name>
</gene>
<dbReference type="Pfam" id="PF14704">
    <property type="entry name" value="DERM"/>
    <property type="match status" value="1"/>
</dbReference>